<evidence type="ECO:0008006" key="4">
    <source>
        <dbReference type="Google" id="ProtNLM"/>
    </source>
</evidence>
<feature type="region of interest" description="Disordered" evidence="1">
    <location>
        <begin position="1"/>
        <end position="20"/>
    </location>
</feature>
<reference evidence="2" key="1">
    <citation type="submission" date="2021-12" db="EMBL/GenBank/DDBJ databases">
        <authorList>
            <person name="King R."/>
        </authorList>
    </citation>
    <scope>NUCLEOTIDE SEQUENCE</scope>
</reference>
<dbReference type="AlphaFoldDB" id="A0A9P0AFH5"/>
<evidence type="ECO:0000256" key="1">
    <source>
        <dbReference type="SAM" id="MobiDB-lite"/>
    </source>
</evidence>
<gene>
    <name evidence="2" type="ORF">BEMITA_LOCUS10298</name>
</gene>
<proteinExistence type="predicted"/>
<name>A0A9P0AFH5_BEMTA</name>
<sequence>MTISRGPYIGSTPLQVLNQPGHPSTFRNSRGFESNVDVTLASPGTAGACGDWRVIVGKTQSDHRIIGFDIVTNEAPPAELIRPVANWNTYVKNVEEMIRDLPELSREASVEEIETHVSQLTGLLKTAAAEASDPGETRGRRRVMWWSSSLDRARRRLDKLRARFGRALQRGARRANDIRVEYWEARSEYERELGVARRAGARGTSESSPPLVQAIGKFLGKISRKTF</sequence>
<evidence type="ECO:0000313" key="2">
    <source>
        <dbReference type="EMBL" id="CAH0391703.1"/>
    </source>
</evidence>
<dbReference type="Proteomes" id="UP001152759">
    <property type="component" value="Chromosome 6"/>
</dbReference>
<dbReference type="SUPFAM" id="SSF56219">
    <property type="entry name" value="DNase I-like"/>
    <property type="match status" value="1"/>
</dbReference>
<accession>A0A9P0AFH5</accession>
<dbReference type="EMBL" id="OU963867">
    <property type="protein sequence ID" value="CAH0391703.1"/>
    <property type="molecule type" value="Genomic_DNA"/>
</dbReference>
<dbReference type="InterPro" id="IPR036691">
    <property type="entry name" value="Endo/exonu/phosph_ase_sf"/>
</dbReference>
<evidence type="ECO:0000313" key="3">
    <source>
        <dbReference type="Proteomes" id="UP001152759"/>
    </source>
</evidence>
<organism evidence="2 3">
    <name type="scientific">Bemisia tabaci</name>
    <name type="common">Sweetpotato whitefly</name>
    <name type="synonym">Aleurodes tabaci</name>
    <dbReference type="NCBI Taxonomy" id="7038"/>
    <lineage>
        <taxon>Eukaryota</taxon>
        <taxon>Metazoa</taxon>
        <taxon>Ecdysozoa</taxon>
        <taxon>Arthropoda</taxon>
        <taxon>Hexapoda</taxon>
        <taxon>Insecta</taxon>
        <taxon>Pterygota</taxon>
        <taxon>Neoptera</taxon>
        <taxon>Paraneoptera</taxon>
        <taxon>Hemiptera</taxon>
        <taxon>Sternorrhyncha</taxon>
        <taxon>Aleyrodoidea</taxon>
        <taxon>Aleyrodidae</taxon>
        <taxon>Aleyrodinae</taxon>
        <taxon>Bemisia</taxon>
    </lineage>
</organism>
<keyword evidence="3" id="KW-1185">Reference proteome</keyword>
<protein>
    <recommendedName>
        <fullName evidence="4">Endonuclease/exonuclease/phosphatase</fullName>
    </recommendedName>
</protein>
<dbReference type="Gene3D" id="3.60.10.10">
    <property type="entry name" value="Endonuclease/exonuclease/phosphatase"/>
    <property type="match status" value="1"/>
</dbReference>